<keyword evidence="2" id="KW-1185">Reference proteome</keyword>
<gene>
    <name evidence="1" type="ORF">HNQ69_000359</name>
</gene>
<evidence type="ECO:0000313" key="1">
    <source>
        <dbReference type="EMBL" id="MBB5073255.1"/>
    </source>
</evidence>
<comment type="caution">
    <text evidence="1">The sequence shown here is derived from an EMBL/GenBank/DDBJ whole genome shotgun (WGS) entry which is preliminary data.</text>
</comment>
<protein>
    <submittedName>
        <fullName evidence="1">Uncharacterized protein</fullName>
    </submittedName>
</protein>
<reference evidence="1 2" key="1">
    <citation type="submission" date="2020-08" db="EMBL/GenBank/DDBJ databases">
        <title>Genomic Encyclopedia of Type Strains, Phase IV (KMG-IV): sequencing the most valuable type-strain genomes for metagenomic binning, comparative biology and taxonomic classification.</title>
        <authorList>
            <person name="Goeker M."/>
        </authorList>
    </citation>
    <scope>NUCLEOTIDE SEQUENCE [LARGE SCALE GENOMIC DNA]</scope>
    <source>
        <strain evidence="1 2">DSM 28538</strain>
    </source>
</reference>
<dbReference type="EMBL" id="JACHIM010000001">
    <property type="protein sequence ID" value="MBB5073255.1"/>
    <property type="molecule type" value="Genomic_DNA"/>
</dbReference>
<dbReference type="AlphaFoldDB" id="A0A840NTH6"/>
<proteinExistence type="predicted"/>
<organism evidence="1 2">
    <name type="scientific">Bartonella callosciuri</name>
    <dbReference type="NCBI Taxonomy" id="686223"/>
    <lineage>
        <taxon>Bacteria</taxon>
        <taxon>Pseudomonadati</taxon>
        <taxon>Pseudomonadota</taxon>
        <taxon>Alphaproteobacteria</taxon>
        <taxon>Hyphomicrobiales</taxon>
        <taxon>Bartonellaceae</taxon>
        <taxon>Bartonella</taxon>
    </lineage>
</organism>
<name>A0A840NTH6_9HYPH</name>
<dbReference type="Proteomes" id="UP000561417">
    <property type="component" value="Unassembled WGS sequence"/>
</dbReference>
<evidence type="ECO:0000313" key="2">
    <source>
        <dbReference type="Proteomes" id="UP000561417"/>
    </source>
</evidence>
<sequence>MHTPVPQTASYLVMPNALFYTGLTDIAKQNVLLANMRTSVLGKEEEKQTSFFLYTYGSIGTLSSKRSPLEYGYGADICYAALQGGVTLVASEGQSAITGFGLLGTYRKLSFIPKDRVDARKSTVDNGY</sequence>
<accession>A0A840NTH6</accession>